<sequence length="225" mass="24008">MPTIDVSLDSTDGAALIASLTLSFLYLINVRAAPSATRMVFKTASTTLLGLFAYLRGGNTLIIPALLLGSLGDAFLAWPGDEAFLKGLSSFLVAHLFYIGLFVRAGGGLEQIWAEPWRQGLAGFMLLLAPVQSSILMPRVNPKLQVPILAYSSTILVMVLSVLTVDDSIIVGGATLFALSDAILSTDEFVLPKDSALRSPMQHAVWILYYSGQLLIALGYTSAQA</sequence>
<dbReference type="Pfam" id="PF07947">
    <property type="entry name" value="YhhN"/>
    <property type="match status" value="1"/>
</dbReference>
<evidence type="ECO:0000256" key="2">
    <source>
        <dbReference type="ARBA" id="ARBA00007375"/>
    </source>
</evidence>
<gene>
    <name evidence="7" type="ORF">VHEMI03650</name>
</gene>
<evidence type="ECO:0008006" key="9">
    <source>
        <dbReference type="Google" id="ProtNLM"/>
    </source>
</evidence>
<dbReference type="AlphaFoldDB" id="A0A0A1TBZ4"/>
<feature type="transmembrane region" description="Helical" evidence="6">
    <location>
        <begin position="169"/>
        <end position="191"/>
    </location>
</feature>
<evidence type="ECO:0000313" key="7">
    <source>
        <dbReference type="EMBL" id="CEJ85030.1"/>
    </source>
</evidence>
<feature type="transmembrane region" description="Helical" evidence="6">
    <location>
        <begin position="85"/>
        <end position="105"/>
    </location>
</feature>
<comment type="subcellular location">
    <subcellularLocation>
        <location evidence="1">Membrane</location>
        <topology evidence="1">Multi-pass membrane protein</topology>
    </subcellularLocation>
</comment>
<keyword evidence="8" id="KW-1185">Reference proteome</keyword>
<name>A0A0A1TBZ4_9HYPO</name>
<evidence type="ECO:0000256" key="1">
    <source>
        <dbReference type="ARBA" id="ARBA00004141"/>
    </source>
</evidence>
<dbReference type="EMBL" id="CDHN01000002">
    <property type="protein sequence ID" value="CEJ85030.1"/>
    <property type="molecule type" value="Genomic_DNA"/>
</dbReference>
<keyword evidence="3 6" id="KW-0812">Transmembrane</keyword>
<feature type="transmembrane region" description="Helical" evidence="6">
    <location>
        <begin position="13"/>
        <end position="32"/>
    </location>
</feature>
<dbReference type="STRING" id="1531966.A0A0A1TBZ4"/>
<evidence type="ECO:0000256" key="6">
    <source>
        <dbReference type="SAM" id="Phobius"/>
    </source>
</evidence>
<dbReference type="PANTHER" id="PTHR31885:SF6">
    <property type="entry name" value="GH04784P"/>
    <property type="match status" value="1"/>
</dbReference>
<feature type="transmembrane region" description="Helical" evidence="6">
    <location>
        <begin position="203"/>
        <end position="223"/>
    </location>
</feature>
<evidence type="ECO:0000256" key="3">
    <source>
        <dbReference type="ARBA" id="ARBA00022692"/>
    </source>
</evidence>
<evidence type="ECO:0000313" key="8">
    <source>
        <dbReference type="Proteomes" id="UP000039046"/>
    </source>
</evidence>
<dbReference type="HOGENOM" id="CLU_079086_2_0_1"/>
<proteinExistence type="inferred from homology"/>
<keyword evidence="4 6" id="KW-1133">Transmembrane helix</keyword>
<feature type="transmembrane region" description="Helical" evidence="6">
    <location>
        <begin position="144"/>
        <end position="163"/>
    </location>
</feature>
<reference evidence="7 8" key="1">
    <citation type="journal article" date="2015" name="Genome Announc.">
        <title>Draft Genome Sequence and Gene Annotation of the Entomopathogenic Fungus Verticillium hemipterigenum.</title>
        <authorList>
            <person name="Horn F."/>
            <person name="Habel A."/>
            <person name="Scharf D.H."/>
            <person name="Dworschak J."/>
            <person name="Brakhage A.A."/>
            <person name="Guthke R."/>
            <person name="Hertweck C."/>
            <person name="Linde J."/>
        </authorList>
    </citation>
    <scope>NUCLEOTIDE SEQUENCE [LARGE SCALE GENOMIC DNA]</scope>
</reference>
<dbReference type="PANTHER" id="PTHR31885">
    <property type="entry name" value="GH04784P"/>
    <property type="match status" value="1"/>
</dbReference>
<comment type="similarity">
    <text evidence="2">Belongs to the TMEM86 family.</text>
</comment>
<evidence type="ECO:0000256" key="5">
    <source>
        <dbReference type="ARBA" id="ARBA00023136"/>
    </source>
</evidence>
<feature type="transmembrane region" description="Helical" evidence="6">
    <location>
        <begin position="61"/>
        <end position="78"/>
    </location>
</feature>
<organism evidence="7 8">
    <name type="scientific">[Torrubiella] hemipterigena</name>
    <dbReference type="NCBI Taxonomy" id="1531966"/>
    <lineage>
        <taxon>Eukaryota</taxon>
        <taxon>Fungi</taxon>
        <taxon>Dikarya</taxon>
        <taxon>Ascomycota</taxon>
        <taxon>Pezizomycotina</taxon>
        <taxon>Sordariomycetes</taxon>
        <taxon>Hypocreomycetidae</taxon>
        <taxon>Hypocreales</taxon>
        <taxon>Clavicipitaceae</taxon>
        <taxon>Clavicipitaceae incertae sedis</taxon>
        <taxon>'Torrubiella' clade</taxon>
    </lineage>
</organism>
<dbReference type="GO" id="GO:0016020">
    <property type="term" value="C:membrane"/>
    <property type="evidence" value="ECO:0007669"/>
    <property type="project" value="UniProtKB-SubCell"/>
</dbReference>
<dbReference type="GO" id="GO:0016787">
    <property type="term" value="F:hydrolase activity"/>
    <property type="evidence" value="ECO:0007669"/>
    <property type="project" value="TreeGrafter"/>
</dbReference>
<keyword evidence="5 6" id="KW-0472">Membrane</keyword>
<accession>A0A0A1TBZ4</accession>
<dbReference type="InterPro" id="IPR012506">
    <property type="entry name" value="TMEM86B-like"/>
</dbReference>
<dbReference type="Proteomes" id="UP000039046">
    <property type="component" value="Unassembled WGS sequence"/>
</dbReference>
<protein>
    <recommendedName>
        <fullName evidence="9">YhhN-like protein</fullName>
    </recommendedName>
</protein>
<evidence type="ECO:0000256" key="4">
    <source>
        <dbReference type="ARBA" id="ARBA00022989"/>
    </source>
</evidence>
<dbReference type="OrthoDB" id="2133758at2759"/>